<reference evidence="2 3" key="1">
    <citation type="submission" date="2024-02" db="EMBL/GenBank/DDBJ databases">
        <title>High-quality chromosome-scale genome assembly of Pensacola bahiagrass (Paspalum notatum Flugge var. saurae).</title>
        <authorList>
            <person name="Vega J.M."/>
            <person name="Podio M."/>
            <person name="Orjuela J."/>
            <person name="Siena L.A."/>
            <person name="Pessino S.C."/>
            <person name="Combes M.C."/>
            <person name="Mariac C."/>
            <person name="Albertini E."/>
            <person name="Pupilli F."/>
            <person name="Ortiz J.P.A."/>
            <person name="Leblanc O."/>
        </authorList>
    </citation>
    <scope>NUCLEOTIDE SEQUENCE [LARGE SCALE GENOMIC DNA]</scope>
    <source>
        <strain evidence="2">R1</strain>
        <tissue evidence="2">Leaf</tissue>
    </source>
</reference>
<protein>
    <recommendedName>
        <fullName evidence="1">Ubiquitin-like domain-containing protein</fullName>
    </recommendedName>
</protein>
<dbReference type="Pfam" id="PF11976">
    <property type="entry name" value="Rad60-SLD"/>
    <property type="match status" value="1"/>
</dbReference>
<dbReference type="Proteomes" id="UP001341281">
    <property type="component" value="Chromosome 03"/>
</dbReference>
<dbReference type="AlphaFoldDB" id="A0AAQ3T6E3"/>
<proteinExistence type="predicted"/>
<dbReference type="Gene3D" id="3.10.20.90">
    <property type="entry name" value="Phosphatidylinositol 3-kinase Catalytic Subunit, Chain A, domain 1"/>
    <property type="match status" value="1"/>
</dbReference>
<evidence type="ECO:0000313" key="2">
    <source>
        <dbReference type="EMBL" id="WVZ66814.1"/>
    </source>
</evidence>
<keyword evidence="3" id="KW-1185">Reference proteome</keyword>
<dbReference type="InterPro" id="IPR029071">
    <property type="entry name" value="Ubiquitin-like_domsf"/>
</dbReference>
<sequence>MSSPQQEDGSEQGAVKEELDPLIKLKVVDQYGRRVFHTLRMSDKLQAVMDAYYYAAAADVNRGAGKFYFDGVFLPGGKTPAEFEMEDGDEIDFFDDQLGGGGPHGLDDSE</sequence>
<feature type="domain" description="Ubiquitin-like" evidence="1">
    <location>
        <begin position="23"/>
        <end position="100"/>
    </location>
</feature>
<accession>A0AAQ3T6E3</accession>
<dbReference type="SUPFAM" id="SSF54236">
    <property type="entry name" value="Ubiquitin-like"/>
    <property type="match status" value="1"/>
</dbReference>
<name>A0AAQ3T6E3_PASNO</name>
<dbReference type="PROSITE" id="PS50053">
    <property type="entry name" value="UBIQUITIN_2"/>
    <property type="match status" value="1"/>
</dbReference>
<dbReference type="PANTHER" id="PTHR10562">
    <property type="entry name" value="SMALL UBIQUITIN-RELATED MODIFIER"/>
    <property type="match status" value="1"/>
</dbReference>
<evidence type="ECO:0000313" key="3">
    <source>
        <dbReference type="Proteomes" id="UP001341281"/>
    </source>
</evidence>
<evidence type="ECO:0000259" key="1">
    <source>
        <dbReference type="PROSITE" id="PS50053"/>
    </source>
</evidence>
<dbReference type="InterPro" id="IPR000626">
    <property type="entry name" value="Ubiquitin-like_dom"/>
</dbReference>
<organism evidence="2 3">
    <name type="scientific">Paspalum notatum var. saurae</name>
    <dbReference type="NCBI Taxonomy" id="547442"/>
    <lineage>
        <taxon>Eukaryota</taxon>
        <taxon>Viridiplantae</taxon>
        <taxon>Streptophyta</taxon>
        <taxon>Embryophyta</taxon>
        <taxon>Tracheophyta</taxon>
        <taxon>Spermatophyta</taxon>
        <taxon>Magnoliopsida</taxon>
        <taxon>Liliopsida</taxon>
        <taxon>Poales</taxon>
        <taxon>Poaceae</taxon>
        <taxon>PACMAD clade</taxon>
        <taxon>Panicoideae</taxon>
        <taxon>Andropogonodae</taxon>
        <taxon>Paspaleae</taxon>
        <taxon>Paspalinae</taxon>
        <taxon>Paspalum</taxon>
    </lineage>
</organism>
<dbReference type="EMBL" id="CP144747">
    <property type="protein sequence ID" value="WVZ66814.1"/>
    <property type="molecule type" value="Genomic_DNA"/>
</dbReference>
<gene>
    <name evidence="2" type="ORF">U9M48_015984</name>
</gene>
<dbReference type="InterPro" id="IPR022617">
    <property type="entry name" value="Rad60/SUMO-like_dom"/>
</dbReference>